<keyword evidence="4" id="KW-1185">Reference proteome</keyword>
<dbReference type="GO" id="GO:0045547">
    <property type="term" value="F:ditrans,polycis-polyprenyl diphosphate synthase [(2E,6E)-farnesyl diphosphate specific] activity"/>
    <property type="evidence" value="ECO:0007669"/>
    <property type="project" value="TreeGrafter"/>
</dbReference>
<feature type="binding site" evidence="2">
    <location>
        <begin position="66"/>
        <end position="68"/>
    </location>
    <ligand>
        <name>substrate</name>
    </ligand>
</feature>
<name>A0A1I1D1R9_9FLAO</name>
<feature type="binding site" evidence="2">
    <location>
        <position position="70"/>
    </location>
    <ligand>
        <name>substrate</name>
    </ligand>
</feature>
<dbReference type="FunFam" id="3.40.1180.10:FF:000001">
    <property type="entry name" value="(2E,6E)-farnesyl-diphosphate-specific ditrans,polycis-undecaprenyl-diphosphate synthase"/>
    <property type="match status" value="1"/>
</dbReference>
<feature type="binding site" evidence="2">
    <location>
        <position position="21"/>
    </location>
    <ligand>
        <name>Mg(2+)</name>
        <dbReference type="ChEBI" id="CHEBI:18420"/>
    </ligand>
</feature>
<dbReference type="NCBIfam" id="TIGR00055">
    <property type="entry name" value="uppS"/>
    <property type="match status" value="1"/>
</dbReference>
<dbReference type="InterPro" id="IPR018520">
    <property type="entry name" value="UPP_synth-like_CS"/>
</dbReference>
<sequence>MNFKENLNLTKLPSHIAVIMDGNGRWAKKQGFLRAVGHNEGVKSVRDVVEGSAEIGIKFLTLYAFSTENWNRPKLEVDALMKILVSSLKKEIKTLQNNNIKLTAIGNIENLPKKAKRELLDVIDKTKDNAKMTLILALSYGSREEMTSAFKVLANKVKDGTLQPNEINDSLISKSLYTKDIPDVDLMIRTSGEQRISNFLLWQMAYAELYFTNILWPDFRKENLYEAIYNYQNRERRFGKTSEQLS</sequence>
<keyword evidence="1 2" id="KW-0808">Transferase</keyword>
<feature type="binding site" evidence="2">
    <location>
        <position position="72"/>
    </location>
    <ligand>
        <name>substrate</name>
    </ligand>
</feature>
<dbReference type="NCBIfam" id="NF011405">
    <property type="entry name" value="PRK14830.1"/>
    <property type="match status" value="1"/>
</dbReference>
<feature type="active site" evidence="2">
    <location>
        <position position="21"/>
    </location>
</feature>
<dbReference type="CDD" id="cd00475">
    <property type="entry name" value="Cis_IPPS"/>
    <property type="match status" value="1"/>
</dbReference>
<gene>
    <name evidence="3" type="ORF">SAMN04487907_10170</name>
</gene>
<feature type="binding site" evidence="2">
    <location>
        <begin position="195"/>
        <end position="197"/>
    </location>
    <ligand>
        <name>substrate</name>
    </ligand>
</feature>
<feature type="binding site" evidence="2">
    <location>
        <position position="26"/>
    </location>
    <ligand>
        <name>substrate</name>
    </ligand>
</feature>
<dbReference type="AlphaFoldDB" id="A0A1I1D1R9"/>
<dbReference type="SUPFAM" id="SSF64005">
    <property type="entry name" value="Undecaprenyl diphosphate synthase"/>
    <property type="match status" value="1"/>
</dbReference>
<proteinExistence type="inferred from homology"/>
<dbReference type="Pfam" id="PF01255">
    <property type="entry name" value="Prenyltransf"/>
    <property type="match status" value="1"/>
</dbReference>
<keyword evidence="2" id="KW-0479">Metal-binding</keyword>
<comment type="similarity">
    <text evidence="2">Belongs to the UPP synthase family.</text>
</comment>
<evidence type="ECO:0000256" key="1">
    <source>
        <dbReference type="ARBA" id="ARBA00022679"/>
    </source>
</evidence>
<dbReference type="Gene3D" id="3.40.1180.10">
    <property type="entry name" value="Decaprenyl diphosphate synthase-like"/>
    <property type="match status" value="1"/>
</dbReference>
<dbReference type="PROSITE" id="PS01066">
    <property type="entry name" value="UPP_SYNTHASE"/>
    <property type="match status" value="1"/>
</dbReference>
<dbReference type="GO" id="GO:0016094">
    <property type="term" value="P:polyprenol biosynthetic process"/>
    <property type="evidence" value="ECO:0007669"/>
    <property type="project" value="TreeGrafter"/>
</dbReference>
<dbReference type="PANTHER" id="PTHR10291">
    <property type="entry name" value="DEHYDRODOLICHYL DIPHOSPHATE SYNTHASE FAMILY MEMBER"/>
    <property type="match status" value="1"/>
</dbReference>
<keyword evidence="2" id="KW-0460">Magnesium</keyword>
<dbReference type="RefSeq" id="WP_092539422.1">
    <property type="nucleotide sequence ID" value="NZ_FOKV01000001.1"/>
</dbReference>
<evidence type="ECO:0000313" key="4">
    <source>
        <dbReference type="Proteomes" id="UP000199438"/>
    </source>
</evidence>
<dbReference type="EMBL" id="FOKV01000001">
    <property type="protein sequence ID" value="SFB68861.1"/>
    <property type="molecule type" value="Genomic_DNA"/>
</dbReference>
<evidence type="ECO:0000313" key="3">
    <source>
        <dbReference type="EMBL" id="SFB68861.1"/>
    </source>
</evidence>
<feature type="active site" description="Proton acceptor" evidence="2">
    <location>
        <position position="69"/>
    </location>
</feature>
<dbReference type="InterPro" id="IPR001441">
    <property type="entry name" value="UPP_synth-like"/>
</dbReference>
<accession>A0A1I1D1R9</accession>
<dbReference type="PANTHER" id="PTHR10291:SF0">
    <property type="entry name" value="DEHYDRODOLICHYL DIPHOSPHATE SYNTHASE 2"/>
    <property type="match status" value="1"/>
</dbReference>
<organism evidence="3 4">
    <name type="scientific">Zunongwangia mangrovi</name>
    <dbReference type="NCBI Taxonomy" id="1334022"/>
    <lineage>
        <taxon>Bacteria</taxon>
        <taxon>Pseudomonadati</taxon>
        <taxon>Bacteroidota</taxon>
        <taxon>Flavobacteriia</taxon>
        <taxon>Flavobacteriales</taxon>
        <taxon>Flavobacteriaceae</taxon>
        <taxon>Zunongwangia</taxon>
    </lineage>
</organism>
<comment type="subunit">
    <text evidence="2">Homodimer.</text>
</comment>
<evidence type="ECO:0000256" key="2">
    <source>
        <dbReference type="HAMAP-Rule" id="MF_01139"/>
    </source>
</evidence>
<feature type="binding site" evidence="2">
    <location>
        <position position="208"/>
    </location>
    <ligand>
        <name>Mg(2+)</name>
        <dbReference type="ChEBI" id="CHEBI:18420"/>
    </ligand>
</feature>
<dbReference type="Proteomes" id="UP000199438">
    <property type="component" value="Unassembled WGS sequence"/>
</dbReference>
<dbReference type="InterPro" id="IPR036424">
    <property type="entry name" value="UPP_synth-like_sf"/>
</dbReference>
<feature type="binding site" evidence="2">
    <location>
        <position position="38"/>
    </location>
    <ligand>
        <name>substrate</name>
    </ligand>
</feature>
<comment type="function">
    <text evidence="2">Catalyzes the condensation of isopentenyl diphosphate (IPP) with allylic pyrophosphates generating different type of terpenoids.</text>
</comment>
<comment type="cofactor">
    <cofactor evidence="2">
        <name>Mg(2+)</name>
        <dbReference type="ChEBI" id="CHEBI:18420"/>
    </cofactor>
    <text evidence="2">Binds 2 magnesium ions per subunit.</text>
</comment>
<feature type="binding site" evidence="2">
    <location>
        <begin position="22"/>
        <end position="25"/>
    </location>
    <ligand>
        <name>substrate</name>
    </ligand>
</feature>
<dbReference type="GO" id="GO:0000287">
    <property type="term" value="F:magnesium ion binding"/>
    <property type="evidence" value="ECO:0007669"/>
    <property type="project" value="UniProtKB-UniRule"/>
</dbReference>
<feature type="binding site" evidence="2">
    <location>
        <position position="34"/>
    </location>
    <ligand>
        <name>substrate</name>
    </ligand>
</feature>
<dbReference type="EC" id="2.5.1.-" evidence="2"/>
<protein>
    <recommendedName>
        <fullName evidence="2">Isoprenyl transferase</fullName>
        <ecNumber evidence="2">2.5.1.-</ecNumber>
    </recommendedName>
</protein>
<dbReference type="HAMAP" id="MF_01139">
    <property type="entry name" value="ISPT"/>
    <property type="match status" value="1"/>
</dbReference>
<reference evidence="4" key="1">
    <citation type="submission" date="2016-10" db="EMBL/GenBank/DDBJ databases">
        <authorList>
            <person name="Varghese N."/>
            <person name="Submissions S."/>
        </authorList>
    </citation>
    <scope>NUCLEOTIDE SEQUENCE [LARGE SCALE GENOMIC DNA]</scope>
    <source>
        <strain evidence="4">DSM 24499</strain>
    </source>
</reference>
<feature type="binding site" evidence="2">
    <location>
        <position position="189"/>
    </location>
    <ligand>
        <name>substrate</name>
    </ligand>
</feature>
<dbReference type="STRING" id="1334022.SAMN04487907_10170"/>
<dbReference type="OrthoDB" id="4191603at2"/>